<name>A0A1H6X5E2_9GAMM</name>
<evidence type="ECO:0000313" key="2">
    <source>
        <dbReference type="Proteomes" id="UP000199250"/>
    </source>
</evidence>
<dbReference type="EMBL" id="FNYQ01000061">
    <property type="protein sequence ID" value="SEJ21807.1"/>
    <property type="molecule type" value="Genomic_DNA"/>
</dbReference>
<sequence length="198" mass="20825">MPKPSFTSADFTSALLGLLPRGRVWPKDPGSIQAQAVACLGPTFQRLSDRAVGLLVDAFPATTVGLLPEWEATLGLPDPCAGPAPTLQARRNQVIARLVSSGGQSIAFFESFAAGLGYTVTITQYAPFRCGQSACGQQLGGEDWCFTWSVNAPLESVAHFRAGASTAGEPLSSWGNGVLECELSAAKPAHTVLQFHYA</sequence>
<dbReference type="AlphaFoldDB" id="A0A1H6X5E2"/>
<reference evidence="1 2" key="1">
    <citation type="submission" date="2016-10" db="EMBL/GenBank/DDBJ databases">
        <authorList>
            <person name="de Groot N.N."/>
        </authorList>
    </citation>
    <scope>NUCLEOTIDE SEQUENCE [LARGE SCALE GENOMIC DNA]</scope>
    <source>
        <strain evidence="1 2">DSM 373</strain>
    </source>
</reference>
<evidence type="ECO:0000313" key="1">
    <source>
        <dbReference type="EMBL" id="SEJ21807.1"/>
    </source>
</evidence>
<proteinExistence type="predicted"/>
<dbReference type="InterPro" id="IPR018755">
    <property type="entry name" value="Phage_Mu_Gp48"/>
</dbReference>
<dbReference type="Proteomes" id="UP000199250">
    <property type="component" value="Unassembled WGS sequence"/>
</dbReference>
<gene>
    <name evidence="1" type="ORF">SAMN04244572_03159</name>
</gene>
<dbReference type="OrthoDB" id="6592844at2"/>
<dbReference type="RefSeq" id="WP_090733432.1">
    <property type="nucleotide sequence ID" value="NZ_FNYQ01000061.1"/>
</dbReference>
<protein>
    <submittedName>
        <fullName evidence="1">Uncharacterized protein YmfQ in lambdoid prophage, DUF2313 family</fullName>
    </submittedName>
</protein>
<accession>A0A1H6X5E2</accession>
<organism evidence="1 2">
    <name type="scientific">Azotobacter beijerinckii</name>
    <dbReference type="NCBI Taxonomy" id="170623"/>
    <lineage>
        <taxon>Bacteria</taxon>
        <taxon>Pseudomonadati</taxon>
        <taxon>Pseudomonadota</taxon>
        <taxon>Gammaproteobacteria</taxon>
        <taxon>Pseudomonadales</taxon>
        <taxon>Pseudomonadaceae</taxon>
        <taxon>Azotobacter</taxon>
    </lineage>
</organism>
<dbReference type="Pfam" id="PF10076">
    <property type="entry name" value="Phage_Mu_Gp48"/>
    <property type="match status" value="1"/>
</dbReference>